<evidence type="ECO:0000256" key="1">
    <source>
        <dbReference type="ARBA" id="ARBA00004430"/>
    </source>
</evidence>
<dbReference type="EMBL" id="HBFM01008804">
    <property type="protein sequence ID" value="CAD8769211.1"/>
    <property type="molecule type" value="Transcribed_RNA"/>
</dbReference>
<gene>
    <name evidence="6" type="ORF">PPAR00522_LOCUS5609</name>
</gene>
<dbReference type="Pfam" id="PF13855">
    <property type="entry name" value="LRR_8"/>
    <property type="match status" value="1"/>
</dbReference>
<dbReference type="SMART" id="SM00364">
    <property type="entry name" value="LRR_BAC"/>
    <property type="match status" value="5"/>
</dbReference>
<dbReference type="Pfam" id="PF00560">
    <property type="entry name" value="LRR_1"/>
    <property type="match status" value="2"/>
</dbReference>
<dbReference type="GO" id="GO:0005524">
    <property type="term" value="F:ATP binding"/>
    <property type="evidence" value="ECO:0007669"/>
    <property type="project" value="UniProtKB-UniRule"/>
</dbReference>
<dbReference type="InterPro" id="IPR017441">
    <property type="entry name" value="Protein_kinase_ATP_BS"/>
</dbReference>
<evidence type="ECO:0000259" key="5">
    <source>
        <dbReference type="PROSITE" id="PS50011"/>
    </source>
</evidence>
<dbReference type="GO" id="GO:0004672">
    <property type="term" value="F:protein kinase activity"/>
    <property type="evidence" value="ECO:0007669"/>
    <property type="project" value="InterPro"/>
</dbReference>
<keyword evidence="4" id="KW-0067">ATP-binding</keyword>
<dbReference type="SUPFAM" id="SSF52058">
    <property type="entry name" value="L domain-like"/>
    <property type="match status" value="1"/>
</dbReference>
<organism evidence="6">
    <name type="scientific">Polytomella parva</name>
    <dbReference type="NCBI Taxonomy" id="51329"/>
    <lineage>
        <taxon>Eukaryota</taxon>
        <taxon>Viridiplantae</taxon>
        <taxon>Chlorophyta</taxon>
        <taxon>core chlorophytes</taxon>
        <taxon>Chlorophyceae</taxon>
        <taxon>CS clade</taxon>
        <taxon>Chlamydomonadales</taxon>
        <taxon>Chlamydomonadaceae</taxon>
        <taxon>Polytomella</taxon>
    </lineage>
</organism>
<reference evidence="6" key="1">
    <citation type="submission" date="2021-01" db="EMBL/GenBank/DDBJ databases">
        <authorList>
            <person name="Corre E."/>
            <person name="Pelletier E."/>
            <person name="Niang G."/>
            <person name="Scheremetjew M."/>
            <person name="Finn R."/>
            <person name="Kale V."/>
            <person name="Holt S."/>
            <person name="Cochrane G."/>
            <person name="Meng A."/>
            <person name="Brown T."/>
            <person name="Cohen L."/>
        </authorList>
    </citation>
    <scope>NUCLEOTIDE SEQUENCE</scope>
    <source>
        <strain evidence="6">SAG 63-3</strain>
    </source>
</reference>
<name>A0A7S0UQM4_9CHLO</name>
<dbReference type="InterPro" id="IPR011009">
    <property type="entry name" value="Kinase-like_dom_sf"/>
</dbReference>
<dbReference type="GO" id="GO:0005930">
    <property type="term" value="C:axoneme"/>
    <property type="evidence" value="ECO:0007669"/>
    <property type="project" value="UniProtKB-SubCell"/>
</dbReference>
<dbReference type="PROSITE" id="PS00107">
    <property type="entry name" value="PROTEIN_KINASE_ATP"/>
    <property type="match status" value="1"/>
</dbReference>
<dbReference type="Gene3D" id="1.10.510.10">
    <property type="entry name" value="Transferase(Phosphotransferase) domain 1"/>
    <property type="match status" value="1"/>
</dbReference>
<dbReference type="PROSITE" id="PS50011">
    <property type="entry name" value="PROTEIN_KINASE_DOM"/>
    <property type="match status" value="1"/>
</dbReference>
<dbReference type="AlphaFoldDB" id="A0A7S0UQM4"/>
<protein>
    <recommendedName>
        <fullName evidence="5">Protein kinase domain-containing protein</fullName>
    </recommendedName>
</protein>
<dbReference type="PANTHER" id="PTHR48051">
    <property type="match status" value="1"/>
</dbReference>
<dbReference type="InterPro" id="IPR000719">
    <property type="entry name" value="Prot_kinase_dom"/>
</dbReference>
<dbReference type="InterPro" id="IPR032675">
    <property type="entry name" value="LRR_dom_sf"/>
</dbReference>
<evidence type="ECO:0000256" key="2">
    <source>
        <dbReference type="ARBA" id="ARBA00022614"/>
    </source>
</evidence>
<dbReference type="InterPro" id="IPR003591">
    <property type="entry name" value="Leu-rich_rpt_typical-subtyp"/>
</dbReference>
<keyword evidence="4" id="KW-0547">Nucleotide-binding</keyword>
<feature type="binding site" evidence="4">
    <location>
        <position position="244"/>
    </location>
    <ligand>
        <name>ATP</name>
        <dbReference type="ChEBI" id="CHEBI:30616"/>
    </ligand>
</feature>
<dbReference type="InterPro" id="IPR001611">
    <property type="entry name" value="Leu-rich_rpt"/>
</dbReference>
<evidence type="ECO:0000256" key="3">
    <source>
        <dbReference type="ARBA" id="ARBA00022737"/>
    </source>
</evidence>
<proteinExistence type="predicted"/>
<dbReference type="InterPro" id="IPR050216">
    <property type="entry name" value="LRR_domain-containing"/>
</dbReference>
<comment type="subcellular location">
    <subcellularLocation>
        <location evidence="1">Cytoplasm</location>
        <location evidence="1">Cytoskeleton</location>
        <location evidence="1">Cilium axoneme</location>
    </subcellularLocation>
</comment>
<dbReference type="PANTHER" id="PTHR48051:SF1">
    <property type="entry name" value="RAS SUPPRESSOR PROTEIN 1"/>
    <property type="match status" value="1"/>
</dbReference>
<evidence type="ECO:0000256" key="4">
    <source>
        <dbReference type="PROSITE-ProRule" id="PRU10141"/>
    </source>
</evidence>
<dbReference type="SMART" id="SM00369">
    <property type="entry name" value="LRR_TYP"/>
    <property type="match status" value="4"/>
</dbReference>
<evidence type="ECO:0000313" key="6">
    <source>
        <dbReference type="EMBL" id="CAD8769211.1"/>
    </source>
</evidence>
<dbReference type="PROSITE" id="PS51450">
    <property type="entry name" value="LRR"/>
    <property type="match status" value="2"/>
</dbReference>
<dbReference type="SUPFAM" id="SSF56112">
    <property type="entry name" value="Protein kinase-like (PK-like)"/>
    <property type="match status" value="1"/>
</dbReference>
<keyword evidence="2" id="KW-0433">Leucine-rich repeat</keyword>
<dbReference type="Gene3D" id="3.80.10.10">
    <property type="entry name" value="Ribonuclease Inhibitor"/>
    <property type="match status" value="1"/>
</dbReference>
<sequence>MACMVEASLEECENVRVEDVQSLAYIPTINQITYLKKLNLSSCNLSILPDSIGLLQELQMLNLMNNKLEKLPDSLGNLSKVTLLGLKSNKLVELPESMSGMRSLKELYLTDNQLVTLPNSFSSLTSLVKLQASFNKFESLSSAISSLPCLEMMRFACCNIASIPENLICHEDAFPALAWVSLAGNPCCPLPSLDKVLTSVRRLSKSEIQIGASLGSGASGEVFAVDSLDPVPEGLPPVSDLAVKFFVGGSGGVSPDGRLDDEVLITTLLGSEGRGSETSPLNLRHFKEEDGRGVLGNGKNGIRIGDGSDPDSAARNLVQCVLASVESGGRQMENGSEGKRIVEGLLFRRFTGVPLALKPSSAHLLRCRWAEDKPSFPSPDAAVRLTRLLARALGHCHGYSGHDCHGFCHGDIYAHNVLATPELSPTASFDDLDSSSDGSILLCDFGASFPYPTLSSSGAPPSTSPSPTSSPLPSLFFWESVEVRAFGLLLKDIAERVPLLKNGSEIRAALLDLATECVAPKVWSRPSFRKIHERVQEIENFL</sequence>
<accession>A0A7S0UQM4</accession>
<feature type="domain" description="Protein kinase" evidence="5">
    <location>
        <begin position="208"/>
        <end position="542"/>
    </location>
</feature>
<keyword evidence="3" id="KW-0677">Repeat</keyword>